<comment type="similarity">
    <text evidence="5">Belongs to the YqgF HJR family.</text>
</comment>
<evidence type="ECO:0000256" key="2">
    <source>
        <dbReference type="ARBA" id="ARBA00022517"/>
    </source>
</evidence>
<dbReference type="GO" id="GO:0000967">
    <property type="term" value="P:rRNA 5'-end processing"/>
    <property type="evidence" value="ECO:0007669"/>
    <property type="project" value="UniProtKB-UniRule"/>
</dbReference>
<dbReference type="InterPro" id="IPR005227">
    <property type="entry name" value="YqgF"/>
</dbReference>
<keyword evidence="3 5" id="KW-0540">Nuclease</keyword>
<dbReference type="Pfam" id="PF03652">
    <property type="entry name" value="RuvX"/>
    <property type="match status" value="1"/>
</dbReference>
<dbReference type="InterPro" id="IPR006641">
    <property type="entry name" value="YqgF/RNaseH-like_dom"/>
</dbReference>
<comment type="subcellular location">
    <subcellularLocation>
        <location evidence="5">Cytoplasm</location>
    </subcellularLocation>
</comment>
<dbReference type="CDD" id="cd16964">
    <property type="entry name" value="YqgF"/>
    <property type="match status" value="1"/>
</dbReference>
<evidence type="ECO:0000313" key="8">
    <source>
        <dbReference type="Proteomes" id="UP001268683"/>
    </source>
</evidence>
<dbReference type="EC" id="3.1.-.-" evidence="5"/>
<dbReference type="EMBL" id="CP123872">
    <property type="protein sequence ID" value="WND02459.1"/>
    <property type="molecule type" value="Genomic_DNA"/>
</dbReference>
<dbReference type="InterPro" id="IPR037027">
    <property type="entry name" value="YqgF/RNaseH-like_dom_sf"/>
</dbReference>
<dbReference type="NCBIfam" id="TIGR00250">
    <property type="entry name" value="RNAse_H_YqgF"/>
    <property type="match status" value="1"/>
</dbReference>
<dbReference type="InterPro" id="IPR012337">
    <property type="entry name" value="RNaseH-like_sf"/>
</dbReference>
<dbReference type="SUPFAM" id="SSF53098">
    <property type="entry name" value="Ribonuclease H-like"/>
    <property type="match status" value="1"/>
</dbReference>
<dbReference type="PANTHER" id="PTHR33317">
    <property type="entry name" value="POLYNUCLEOTIDYL TRANSFERASE, RIBONUCLEASE H-LIKE SUPERFAMILY PROTEIN"/>
    <property type="match status" value="1"/>
</dbReference>
<keyword evidence="4 5" id="KW-0378">Hydrolase</keyword>
<dbReference type="GO" id="GO:0004518">
    <property type="term" value="F:nuclease activity"/>
    <property type="evidence" value="ECO:0007669"/>
    <property type="project" value="UniProtKB-KW"/>
</dbReference>
<gene>
    <name evidence="7" type="primary">ruvX</name>
    <name evidence="7" type="ORF">QGN29_12975</name>
</gene>
<dbReference type="Proteomes" id="UP001268683">
    <property type="component" value="Chromosome"/>
</dbReference>
<organism evidence="7 8">
    <name type="scientific">Temperatibacter marinus</name>
    <dbReference type="NCBI Taxonomy" id="1456591"/>
    <lineage>
        <taxon>Bacteria</taxon>
        <taxon>Pseudomonadati</taxon>
        <taxon>Pseudomonadota</taxon>
        <taxon>Alphaproteobacteria</taxon>
        <taxon>Kordiimonadales</taxon>
        <taxon>Temperatibacteraceae</taxon>
        <taxon>Temperatibacter</taxon>
    </lineage>
</organism>
<sequence length="153" mass="16957">MADVIYPIPEFKSAVGDYKRILGLDIGSKTIGLALSDTMQMVASPMETIRRTKFSKDVERLSEIVQQENVGGFILGWPVNMDGSEGPRCQSTMAFSKNLFDKIPLPQALWDERLSTAAVERTLIEADRSRARRAELVDKLAASYILQGALHAL</sequence>
<reference evidence="7" key="1">
    <citation type="submission" date="2023-04" db="EMBL/GenBank/DDBJ databases">
        <title>Complete genome sequence of Temperatibacter marinus.</title>
        <authorList>
            <person name="Rong J.-C."/>
            <person name="Yi M.-L."/>
            <person name="Zhao Q."/>
        </authorList>
    </citation>
    <scope>NUCLEOTIDE SEQUENCE</scope>
    <source>
        <strain evidence="7">NBRC 110045</strain>
    </source>
</reference>
<dbReference type="HAMAP" id="MF_00651">
    <property type="entry name" value="Nuclease_YqgF"/>
    <property type="match status" value="1"/>
</dbReference>
<dbReference type="AlphaFoldDB" id="A0AA52EHL3"/>
<comment type="function">
    <text evidence="5">Could be a nuclease involved in processing of the 5'-end of pre-16S rRNA.</text>
</comment>
<evidence type="ECO:0000259" key="6">
    <source>
        <dbReference type="SMART" id="SM00732"/>
    </source>
</evidence>
<evidence type="ECO:0000256" key="5">
    <source>
        <dbReference type="HAMAP-Rule" id="MF_00651"/>
    </source>
</evidence>
<feature type="domain" description="YqgF/RNase H-like" evidence="6">
    <location>
        <begin position="19"/>
        <end position="119"/>
    </location>
</feature>
<dbReference type="GO" id="GO:0005829">
    <property type="term" value="C:cytosol"/>
    <property type="evidence" value="ECO:0007669"/>
    <property type="project" value="TreeGrafter"/>
</dbReference>
<protein>
    <recommendedName>
        <fullName evidence="5">Putative pre-16S rRNA nuclease</fullName>
        <ecNumber evidence="5">3.1.-.-</ecNumber>
    </recommendedName>
</protein>
<evidence type="ECO:0000256" key="3">
    <source>
        <dbReference type="ARBA" id="ARBA00022722"/>
    </source>
</evidence>
<keyword evidence="2 5" id="KW-0690">Ribosome biogenesis</keyword>
<dbReference type="KEGG" id="tmk:QGN29_12975"/>
<evidence type="ECO:0000313" key="7">
    <source>
        <dbReference type="EMBL" id="WND02459.1"/>
    </source>
</evidence>
<dbReference type="Gene3D" id="3.30.420.140">
    <property type="entry name" value="YqgF/RNase H-like domain"/>
    <property type="match status" value="1"/>
</dbReference>
<accession>A0AA52EHL3</accession>
<keyword evidence="8" id="KW-1185">Reference proteome</keyword>
<evidence type="ECO:0000256" key="1">
    <source>
        <dbReference type="ARBA" id="ARBA00022490"/>
    </source>
</evidence>
<dbReference type="GO" id="GO:0016788">
    <property type="term" value="F:hydrolase activity, acting on ester bonds"/>
    <property type="evidence" value="ECO:0007669"/>
    <property type="project" value="UniProtKB-UniRule"/>
</dbReference>
<dbReference type="SMART" id="SM00732">
    <property type="entry name" value="YqgFc"/>
    <property type="match status" value="1"/>
</dbReference>
<evidence type="ECO:0000256" key="4">
    <source>
        <dbReference type="ARBA" id="ARBA00022801"/>
    </source>
</evidence>
<dbReference type="RefSeq" id="WP_310798294.1">
    <property type="nucleotide sequence ID" value="NZ_CP123872.1"/>
</dbReference>
<keyword evidence="1 5" id="KW-0963">Cytoplasm</keyword>
<proteinExistence type="inferred from homology"/>
<name>A0AA52EHL3_9PROT</name>
<dbReference type="PANTHER" id="PTHR33317:SF4">
    <property type="entry name" value="POLYNUCLEOTIDYL TRANSFERASE, RIBONUCLEASE H-LIKE SUPERFAMILY PROTEIN"/>
    <property type="match status" value="1"/>
</dbReference>